<gene>
    <name evidence="3" type="ORF">NP233_g423</name>
</gene>
<keyword evidence="1" id="KW-0472">Membrane</keyword>
<keyword evidence="4" id="KW-1185">Reference proteome</keyword>
<keyword evidence="1" id="KW-0812">Transmembrane</keyword>
<dbReference type="EMBL" id="JANIEX010000011">
    <property type="protein sequence ID" value="KAJ3576464.1"/>
    <property type="molecule type" value="Genomic_DNA"/>
</dbReference>
<dbReference type="AlphaFoldDB" id="A0AAD5Z099"/>
<evidence type="ECO:0000256" key="1">
    <source>
        <dbReference type="SAM" id="Phobius"/>
    </source>
</evidence>
<proteinExistence type="predicted"/>
<name>A0AAD5Z099_9AGAR</name>
<evidence type="ECO:0000313" key="4">
    <source>
        <dbReference type="Proteomes" id="UP001213000"/>
    </source>
</evidence>
<evidence type="ECO:0000259" key="2">
    <source>
        <dbReference type="Pfam" id="PF20152"/>
    </source>
</evidence>
<feature type="transmembrane region" description="Helical" evidence="1">
    <location>
        <begin position="53"/>
        <end position="74"/>
    </location>
</feature>
<dbReference type="Pfam" id="PF20152">
    <property type="entry name" value="DUF6534"/>
    <property type="match status" value="1"/>
</dbReference>
<dbReference type="Proteomes" id="UP001213000">
    <property type="component" value="Unassembled WGS sequence"/>
</dbReference>
<protein>
    <recommendedName>
        <fullName evidence="2">DUF6534 domain-containing protein</fullName>
    </recommendedName>
</protein>
<accession>A0AAD5Z099</accession>
<reference evidence="3" key="1">
    <citation type="submission" date="2022-07" db="EMBL/GenBank/DDBJ databases">
        <title>Genome Sequence of Leucocoprinus birnbaumii.</title>
        <authorList>
            <person name="Buettner E."/>
        </authorList>
    </citation>
    <scope>NUCLEOTIDE SEQUENCE</scope>
    <source>
        <strain evidence="3">VT141</strain>
    </source>
</reference>
<dbReference type="InterPro" id="IPR045339">
    <property type="entry name" value="DUF6534"/>
</dbReference>
<feature type="domain" description="DUF6534" evidence="2">
    <location>
        <begin position="6"/>
        <end position="94"/>
    </location>
</feature>
<sequence>MTVIGTATDFAIAGFLCYYVRKRSEEIRDMRITSVIVTQVIRYSVATTALTSLLIMMCLISYFVAPFTFVYLALNFSSGRTYANAVLVHLNARHKFRETLDSMEPSFAKSANLVGISSAIRRVPRTGDMNTREYPSRVPAVEAGNKLDSLVQVPLSTYAPRSRHSLP</sequence>
<keyword evidence="1" id="KW-1133">Transmembrane helix</keyword>
<evidence type="ECO:0000313" key="3">
    <source>
        <dbReference type="EMBL" id="KAJ3576464.1"/>
    </source>
</evidence>
<comment type="caution">
    <text evidence="3">The sequence shown here is derived from an EMBL/GenBank/DDBJ whole genome shotgun (WGS) entry which is preliminary data.</text>
</comment>
<organism evidence="3 4">
    <name type="scientific">Leucocoprinus birnbaumii</name>
    <dbReference type="NCBI Taxonomy" id="56174"/>
    <lineage>
        <taxon>Eukaryota</taxon>
        <taxon>Fungi</taxon>
        <taxon>Dikarya</taxon>
        <taxon>Basidiomycota</taxon>
        <taxon>Agaricomycotina</taxon>
        <taxon>Agaricomycetes</taxon>
        <taxon>Agaricomycetidae</taxon>
        <taxon>Agaricales</taxon>
        <taxon>Agaricineae</taxon>
        <taxon>Agaricaceae</taxon>
        <taxon>Leucocoprinus</taxon>
    </lineage>
</organism>